<evidence type="ECO:0000313" key="1">
    <source>
        <dbReference type="EMBL" id="GAC58533.1"/>
    </source>
</evidence>
<accession>L7LES0</accession>
<sequence>MMSENTAETEIFGAWGAVLPDLSRAQLAVVGSDGQFAVIHRIADDQWQTLAFAYDEESARRIAELIRAMTPMPDHLRIGGTGIQTGQDTDHPGVEWVVATAVVEDADPIVRITGPGTHRLWVVPSTDGEVLGLLNPDGDPHELAEFTSVDGADAFIAMIDALFALQGSRGFAEGPAERS</sequence>
<protein>
    <submittedName>
        <fullName evidence="1">Uncharacterized protein</fullName>
    </submittedName>
</protein>
<comment type="caution">
    <text evidence="1">The sequence shown here is derived from an EMBL/GenBank/DDBJ whole genome shotgun (WGS) entry which is preliminary data.</text>
</comment>
<dbReference type="AlphaFoldDB" id="L7LES0"/>
<name>L7LES0_9ACTN</name>
<gene>
    <name evidence="1" type="ORF">GOHSU_42_00250</name>
</gene>
<dbReference type="Proteomes" id="UP000053405">
    <property type="component" value="Unassembled WGS sequence"/>
</dbReference>
<dbReference type="EMBL" id="BANT01000042">
    <property type="protein sequence ID" value="GAC58533.1"/>
    <property type="molecule type" value="Genomic_DNA"/>
</dbReference>
<dbReference type="eggNOG" id="ENOG502ZQFG">
    <property type="taxonomic scope" value="Bacteria"/>
</dbReference>
<evidence type="ECO:0000313" key="2">
    <source>
        <dbReference type="Proteomes" id="UP000053405"/>
    </source>
</evidence>
<dbReference type="STRING" id="1121927.GOHSU_42_00250"/>
<keyword evidence="2" id="KW-1185">Reference proteome</keyword>
<reference evidence="1 2" key="1">
    <citation type="submission" date="2012-12" db="EMBL/GenBank/DDBJ databases">
        <title>Whole genome shotgun sequence of Gordonia hirsuta NBRC 16056.</title>
        <authorList>
            <person name="Isaki-Nakamura S."/>
            <person name="Hosoyama A."/>
            <person name="Tsuchikane K."/>
            <person name="Katsumata H."/>
            <person name="Baba S."/>
            <person name="Yamazaki S."/>
            <person name="Fujita N."/>
        </authorList>
    </citation>
    <scope>NUCLEOTIDE SEQUENCE [LARGE SCALE GENOMIC DNA]</scope>
    <source>
        <strain evidence="1 2">NBRC 16056</strain>
    </source>
</reference>
<organism evidence="1 2">
    <name type="scientific">Gordonia hirsuta DSM 44140 = NBRC 16056</name>
    <dbReference type="NCBI Taxonomy" id="1121927"/>
    <lineage>
        <taxon>Bacteria</taxon>
        <taxon>Bacillati</taxon>
        <taxon>Actinomycetota</taxon>
        <taxon>Actinomycetes</taxon>
        <taxon>Mycobacteriales</taxon>
        <taxon>Gordoniaceae</taxon>
        <taxon>Gordonia</taxon>
    </lineage>
</organism>
<proteinExistence type="predicted"/>